<sequence length="334" mass="32484">MHGHNPVQVKAASAAQGLNQAHNESVIDRAAAALKAVAAGDKSTAVALAASLPVPPRGRAASSSVDSTAQLVDQAAEAARQEGIAKGMDERVASSASARAAHSMHLAAAAPSPGSSGVVSAFAEQQQSMSPSSAKGSPVTIRERLPSTGMGTYDEYIDESALKYGAEPATPAGRSSGVTTGGAASGPLGDPHDSFAQPRVDPLAMGDGEMTPGELLSGKPSGGAMSGLSSASHGGTAGTSEGSGVGSGDAADTKARNGPGATAGDGAKSASADPSLARDSSHGATVASSEGPQASPRAAMSDGGQSSRTSRSTGARRKKGGFMCCGSASATNDD</sequence>
<keyword evidence="3" id="KW-1185">Reference proteome</keyword>
<evidence type="ECO:0000313" key="3">
    <source>
        <dbReference type="Proteomes" id="UP001465755"/>
    </source>
</evidence>
<dbReference type="Proteomes" id="UP001465755">
    <property type="component" value="Unassembled WGS sequence"/>
</dbReference>
<name>A0AAW1NS35_9CHLO</name>
<reference evidence="2 3" key="1">
    <citation type="journal article" date="2024" name="Nat. Commun.">
        <title>Phylogenomics reveals the evolutionary origins of lichenization in chlorophyte algae.</title>
        <authorList>
            <person name="Puginier C."/>
            <person name="Libourel C."/>
            <person name="Otte J."/>
            <person name="Skaloud P."/>
            <person name="Haon M."/>
            <person name="Grisel S."/>
            <person name="Petersen M."/>
            <person name="Berrin J.G."/>
            <person name="Delaux P.M."/>
            <person name="Dal Grande F."/>
            <person name="Keller J."/>
        </authorList>
    </citation>
    <scope>NUCLEOTIDE SEQUENCE [LARGE SCALE GENOMIC DNA]</scope>
    <source>
        <strain evidence="2 3">SAG 2036</strain>
    </source>
</reference>
<gene>
    <name evidence="2" type="ORF">WJX73_009572</name>
</gene>
<evidence type="ECO:0000256" key="1">
    <source>
        <dbReference type="SAM" id="MobiDB-lite"/>
    </source>
</evidence>
<feature type="compositionally biased region" description="Low complexity" evidence="1">
    <location>
        <begin position="303"/>
        <end position="313"/>
    </location>
</feature>
<feature type="compositionally biased region" description="Gly residues" evidence="1">
    <location>
        <begin position="235"/>
        <end position="247"/>
    </location>
</feature>
<feature type="region of interest" description="Disordered" evidence="1">
    <location>
        <begin position="1"/>
        <end position="21"/>
    </location>
</feature>
<comment type="caution">
    <text evidence="2">The sequence shown here is derived from an EMBL/GenBank/DDBJ whole genome shotgun (WGS) entry which is preliminary data.</text>
</comment>
<accession>A0AAW1NS35</accession>
<evidence type="ECO:0000313" key="2">
    <source>
        <dbReference type="EMBL" id="KAK9796339.1"/>
    </source>
</evidence>
<protein>
    <submittedName>
        <fullName evidence="2">Uncharacterized protein</fullName>
    </submittedName>
</protein>
<dbReference type="EMBL" id="JALJOQ010000116">
    <property type="protein sequence ID" value="KAK9796339.1"/>
    <property type="molecule type" value="Genomic_DNA"/>
</dbReference>
<organism evidence="2 3">
    <name type="scientific">Symbiochloris irregularis</name>
    <dbReference type="NCBI Taxonomy" id="706552"/>
    <lineage>
        <taxon>Eukaryota</taxon>
        <taxon>Viridiplantae</taxon>
        <taxon>Chlorophyta</taxon>
        <taxon>core chlorophytes</taxon>
        <taxon>Trebouxiophyceae</taxon>
        <taxon>Trebouxiales</taxon>
        <taxon>Trebouxiaceae</taxon>
        <taxon>Symbiochloris</taxon>
    </lineage>
</organism>
<dbReference type="AlphaFoldDB" id="A0AAW1NS35"/>
<proteinExistence type="predicted"/>
<feature type="region of interest" description="Disordered" evidence="1">
    <location>
        <begin position="167"/>
        <end position="334"/>
    </location>
</feature>
<feature type="compositionally biased region" description="Polar residues" evidence="1">
    <location>
        <begin position="282"/>
        <end position="292"/>
    </location>
</feature>